<feature type="compositionally biased region" description="Polar residues" evidence="1">
    <location>
        <begin position="135"/>
        <end position="144"/>
    </location>
</feature>
<evidence type="ECO:0000313" key="2">
    <source>
        <dbReference type="EMBL" id="KDR85971.1"/>
    </source>
</evidence>
<gene>
    <name evidence="2" type="ORF">GALMADRAFT_132587</name>
</gene>
<feature type="region of interest" description="Disordered" evidence="1">
    <location>
        <begin position="116"/>
        <end position="153"/>
    </location>
</feature>
<evidence type="ECO:0000256" key="1">
    <source>
        <dbReference type="SAM" id="MobiDB-lite"/>
    </source>
</evidence>
<keyword evidence="3" id="KW-1185">Reference proteome</keyword>
<sequence length="153" mass="16839">MTTPQAHPSFTANPQQIQKYDNYPGYPANTSGYANQAIRLAIGRLDSNAAVQLESVHLNWLLLASKGPMYALVSNQRYAVETVLQHVNPLNNDFFSRFEVAMGNVLDMMLPRPLATPSPQPDLPGPSGFLPYINPNASGSSRQASRYFKSKSI</sequence>
<dbReference type="AlphaFoldDB" id="A0A067TS47"/>
<dbReference type="HOGENOM" id="CLU_1713376_0_0_1"/>
<accession>A0A067TS47</accession>
<proteinExistence type="predicted"/>
<name>A0A067TS47_GALM3</name>
<dbReference type="EMBL" id="KL142367">
    <property type="protein sequence ID" value="KDR85971.1"/>
    <property type="molecule type" value="Genomic_DNA"/>
</dbReference>
<reference evidence="3" key="1">
    <citation type="journal article" date="2014" name="Proc. Natl. Acad. Sci. U.S.A.">
        <title>Extensive sampling of basidiomycete genomes demonstrates inadequacy of the white-rot/brown-rot paradigm for wood decay fungi.</title>
        <authorList>
            <person name="Riley R."/>
            <person name="Salamov A.A."/>
            <person name="Brown D.W."/>
            <person name="Nagy L.G."/>
            <person name="Floudas D."/>
            <person name="Held B.W."/>
            <person name="Levasseur A."/>
            <person name="Lombard V."/>
            <person name="Morin E."/>
            <person name="Otillar R."/>
            <person name="Lindquist E.A."/>
            <person name="Sun H."/>
            <person name="LaButti K.M."/>
            <person name="Schmutz J."/>
            <person name="Jabbour D."/>
            <person name="Luo H."/>
            <person name="Baker S.E."/>
            <person name="Pisabarro A.G."/>
            <person name="Walton J.D."/>
            <person name="Blanchette R.A."/>
            <person name="Henrissat B."/>
            <person name="Martin F."/>
            <person name="Cullen D."/>
            <person name="Hibbett D.S."/>
            <person name="Grigoriev I.V."/>
        </authorList>
    </citation>
    <scope>NUCLEOTIDE SEQUENCE [LARGE SCALE GENOMIC DNA]</scope>
    <source>
        <strain evidence="3">CBS 339.88</strain>
    </source>
</reference>
<organism evidence="2 3">
    <name type="scientific">Galerina marginata (strain CBS 339.88)</name>
    <dbReference type="NCBI Taxonomy" id="685588"/>
    <lineage>
        <taxon>Eukaryota</taxon>
        <taxon>Fungi</taxon>
        <taxon>Dikarya</taxon>
        <taxon>Basidiomycota</taxon>
        <taxon>Agaricomycotina</taxon>
        <taxon>Agaricomycetes</taxon>
        <taxon>Agaricomycetidae</taxon>
        <taxon>Agaricales</taxon>
        <taxon>Agaricineae</taxon>
        <taxon>Strophariaceae</taxon>
        <taxon>Galerina</taxon>
    </lineage>
</organism>
<dbReference type="Proteomes" id="UP000027222">
    <property type="component" value="Unassembled WGS sequence"/>
</dbReference>
<evidence type="ECO:0000313" key="3">
    <source>
        <dbReference type="Proteomes" id="UP000027222"/>
    </source>
</evidence>
<protein>
    <submittedName>
        <fullName evidence="2">Uncharacterized protein</fullName>
    </submittedName>
</protein>